<proteinExistence type="predicted"/>
<dbReference type="EMBL" id="GEDG01034538">
    <property type="protein sequence ID" value="JAP09686.1"/>
    <property type="molecule type" value="Transcribed_RNA"/>
</dbReference>
<accession>A0A0V0GQZ3</accession>
<evidence type="ECO:0000313" key="1">
    <source>
        <dbReference type="EMBL" id="JAP09686.1"/>
    </source>
</evidence>
<dbReference type="AlphaFoldDB" id="A0A0V0GQZ3"/>
<protein>
    <submittedName>
        <fullName evidence="1">Putative ovule protein</fullName>
    </submittedName>
</protein>
<sequence>MDFRRFCTASNVVPETAPGPDGFTMDFILNCWEIMKQDITVHLEIFMNRRYLKRALMQRL</sequence>
<reference evidence="1" key="1">
    <citation type="submission" date="2015-12" db="EMBL/GenBank/DDBJ databases">
        <title>Gene expression during late stages of embryo sac development: a critical building block for successful pollen-pistil interactions.</title>
        <authorList>
            <person name="Liu Y."/>
            <person name="Joly V."/>
            <person name="Sabar M."/>
            <person name="Matton D.P."/>
        </authorList>
    </citation>
    <scope>NUCLEOTIDE SEQUENCE</scope>
</reference>
<organism evidence="1">
    <name type="scientific">Solanum chacoense</name>
    <name type="common">Chaco potato</name>
    <dbReference type="NCBI Taxonomy" id="4108"/>
    <lineage>
        <taxon>Eukaryota</taxon>
        <taxon>Viridiplantae</taxon>
        <taxon>Streptophyta</taxon>
        <taxon>Embryophyta</taxon>
        <taxon>Tracheophyta</taxon>
        <taxon>Spermatophyta</taxon>
        <taxon>Magnoliopsida</taxon>
        <taxon>eudicotyledons</taxon>
        <taxon>Gunneridae</taxon>
        <taxon>Pentapetalae</taxon>
        <taxon>asterids</taxon>
        <taxon>lamiids</taxon>
        <taxon>Solanales</taxon>
        <taxon>Solanaceae</taxon>
        <taxon>Solanoideae</taxon>
        <taxon>Solaneae</taxon>
        <taxon>Solanum</taxon>
    </lineage>
</organism>
<name>A0A0V0GQZ3_SOLCH</name>